<comment type="caution">
    <text evidence="1">The sequence shown here is derived from an EMBL/GenBank/DDBJ whole genome shotgun (WGS) entry which is preliminary data.</text>
</comment>
<gene>
    <name evidence="1" type="ORF">BDM02DRAFT_3135462</name>
</gene>
<reference evidence="1" key="1">
    <citation type="submission" date="2019-10" db="EMBL/GenBank/DDBJ databases">
        <authorList>
            <consortium name="DOE Joint Genome Institute"/>
            <person name="Kuo A."/>
            <person name="Miyauchi S."/>
            <person name="Kiss E."/>
            <person name="Drula E."/>
            <person name="Kohler A."/>
            <person name="Sanchez-Garcia M."/>
            <person name="Andreopoulos B."/>
            <person name="Barry K.W."/>
            <person name="Bonito G."/>
            <person name="Buee M."/>
            <person name="Carver A."/>
            <person name="Chen C."/>
            <person name="Cichocki N."/>
            <person name="Clum A."/>
            <person name="Culley D."/>
            <person name="Crous P.W."/>
            <person name="Fauchery L."/>
            <person name="Girlanda M."/>
            <person name="Hayes R."/>
            <person name="Keri Z."/>
            <person name="Labutti K."/>
            <person name="Lipzen A."/>
            <person name="Lombard V."/>
            <person name="Magnuson J."/>
            <person name="Maillard F."/>
            <person name="Morin E."/>
            <person name="Murat C."/>
            <person name="Nolan M."/>
            <person name="Ohm R."/>
            <person name="Pangilinan J."/>
            <person name="Pereira M."/>
            <person name="Perotto S."/>
            <person name="Peter M."/>
            <person name="Riley R."/>
            <person name="Sitrit Y."/>
            <person name="Stielow B."/>
            <person name="Szollosi G."/>
            <person name="Zifcakova L."/>
            <person name="Stursova M."/>
            <person name="Spatafora J.W."/>
            <person name="Tedersoo L."/>
            <person name="Vaario L.-M."/>
            <person name="Yamada A."/>
            <person name="Yan M."/>
            <person name="Wang P."/>
            <person name="Xu J."/>
            <person name="Bruns T."/>
            <person name="Baldrian P."/>
            <person name="Vilgalys R."/>
            <person name="Henrissat B."/>
            <person name="Grigoriev I.V."/>
            <person name="Hibbett D."/>
            <person name="Nagy L.G."/>
            <person name="Martin F.M."/>
        </authorList>
    </citation>
    <scope>NUCLEOTIDE SEQUENCE</scope>
    <source>
        <strain evidence="1">P2</strain>
    </source>
</reference>
<proteinExistence type="predicted"/>
<evidence type="ECO:0000313" key="2">
    <source>
        <dbReference type="Proteomes" id="UP000886501"/>
    </source>
</evidence>
<dbReference type="EMBL" id="MU117964">
    <property type="protein sequence ID" value="KAF9653306.1"/>
    <property type="molecule type" value="Genomic_DNA"/>
</dbReference>
<organism evidence="1 2">
    <name type="scientific">Thelephora ganbajun</name>
    <name type="common">Ganba fungus</name>
    <dbReference type="NCBI Taxonomy" id="370292"/>
    <lineage>
        <taxon>Eukaryota</taxon>
        <taxon>Fungi</taxon>
        <taxon>Dikarya</taxon>
        <taxon>Basidiomycota</taxon>
        <taxon>Agaricomycotina</taxon>
        <taxon>Agaricomycetes</taxon>
        <taxon>Thelephorales</taxon>
        <taxon>Thelephoraceae</taxon>
        <taxon>Thelephora</taxon>
    </lineage>
</organism>
<evidence type="ECO:0000313" key="1">
    <source>
        <dbReference type="EMBL" id="KAF9653306.1"/>
    </source>
</evidence>
<sequence>MALPTRGRVIINTTAGELDIELWSRECPKACRNFITLAMEGYYDGVIFHRIVPNFLVQTGDRTGSGGGGESIYGEPFEDEIHPRLRFPHRGLVACANNGTKNSNDSQFFITLDRAEELHGKHTAFGRCVGDTIYNVMKIGAMEIDKNERPIYPPKIKSIRIVDNPFDDIVPRITAEEKRAQQRAREQAQKEREEAQRRKGAKKDTKLLSFGGEEGEEEEEPASFKKKPLVRPDLVDDPEDSVTTATIPDFVTNISSKPSRGTEKDEAASLKVPKHKDVEDIKGIREKHAKEQASKLHKQAEIQKLEADIRKLSKRTGGKTGGDSDDSDSGHAKKKTKPSKSYLEEELAKYSKGRLFAGGEGRDKDGKRKKRDESDVLAVLDGFRGRLKDFQPTPSTSGSGKDRDPDRMDVDKESGEGAVAEGRGLEVDTDRGFLGHLLTFPKGNSEEVSKAEREYEVIDPRQRGARAKQEERDRRNAARGRGGRGRR</sequence>
<keyword evidence="2" id="KW-1185">Reference proteome</keyword>
<name>A0ACB6ZV41_THEGA</name>
<dbReference type="Proteomes" id="UP000886501">
    <property type="component" value="Unassembled WGS sequence"/>
</dbReference>
<protein>
    <submittedName>
        <fullName evidence="1">Cyclophilin-like protein</fullName>
    </submittedName>
</protein>
<reference evidence="1" key="2">
    <citation type="journal article" date="2020" name="Nat. Commun.">
        <title>Large-scale genome sequencing of mycorrhizal fungi provides insights into the early evolution of symbiotic traits.</title>
        <authorList>
            <person name="Miyauchi S."/>
            <person name="Kiss E."/>
            <person name="Kuo A."/>
            <person name="Drula E."/>
            <person name="Kohler A."/>
            <person name="Sanchez-Garcia M."/>
            <person name="Morin E."/>
            <person name="Andreopoulos B."/>
            <person name="Barry K.W."/>
            <person name="Bonito G."/>
            <person name="Buee M."/>
            <person name="Carver A."/>
            <person name="Chen C."/>
            <person name="Cichocki N."/>
            <person name="Clum A."/>
            <person name="Culley D."/>
            <person name="Crous P.W."/>
            <person name="Fauchery L."/>
            <person name="Girlanda M."/>
            <person name="Hayes R.D."/>
            <person name="Keri Z."/>
            <person name="LaButti K."/>
            <person name="Lipzen A."/>
            <person name="Lombard V."/>
            <person name="Magnuson J."/>
            <person name="Maillard F."/>
            <person name="Murat C."/>
            <person name="Nolan M."/>
            <person name="Ohm R.A."/>
            <person name="Pangilinan J."/>
            <person name="Pereira M.F."/>
            <person name="Perotto S."/>
            <person name="Peter M."/>
            <person name="Pfister S."/>
            <person name="Riley R."/>
            <person name="Sitrit Y."/>
            <person name="Stielow J.B."/>
            <person name="Szollosi G."/>
            <person name="Zifcakova L."/>
            <person name="Stursova M."/>
            <person name="Spatafora J.W."/>
            <person name="Tedersoo L."/>
            <person name="Vaario L.M."/>
            <person name="Yamada A."/>
            <person name="Yan M."/>
            <person name="Wang P."/>
            <person name="Xu J."/>
            <person name="Bruns T."/>
            <person name="Baldrian P."/>
            <person name="Vilgalys R."/>
            <person name="Dunand C."/>
            <person name="Henrissat B."/>
            <person name="Grigoriev I.V."/>
            <person name="Hibbett D."/>
            <person name="Nagy L.G."/>
            <person name="Martin F.M."/>
        </authorList>
    </citation>
    <scope>NUCLEOTIDE SEQUENCE</scope>
    <source>
        <strain evidence="1">P2</strain>
    </source>
</reference>
<accession>A0ACB6ZV41</accession>